<evidence type="ECO:0000259" key="18">
    <source>
        <dbReference type="Pfam" id="PF13807"/>
    </source>
</evidence>
<evidence type="ECO:0000256" key="12">
    <source>
        <dbReference type="ARBA" id="ARBA00023137"/>
    </source>
</evidence>
<keyword evidence="10 15" id="KW-1133">Transmembrane helix</keyword>
<keyword evidence="9" id="KW-0067">ATP-binding</keyword>
<feature type="transmembrane region" description="Helical" evidence="15">
    <location>
        <begin position="51"/>
        <end position="74"/>
    </location>
</feature>
<comment type="similarity">
    <text evidence="2">Belongs to the etk/wzc family.</text>
</comment>
<keyword evidence="7" id="KW-0547">Nucleotide-binding</keyword>
<feature type="domain" description="Tyrosine-protein kinase G-rich" evidence="18">
    <location>
        <begin position="402"/>
        <end position="482"/>
    </location>
</feature>
<keyword evidence="8" id="KW-0418">Kinase</keyword>
<comment type="subcellular location">
    <subcellularLocation>
        <location evidence="1">Cell inner membrane</location>
        <topology evidence="1">Multi-pass membrane protein</topology>
    </subcellularLocation>
</comment>
<dbReference type="CDD" id="cd05387">
    <property type="entry name" value="BY-kinase"/>
    <property type="match status" value="1"/>
</dbReference>
<evidence type="ECO:0000256" key="14">
    <source>
        <dbReference type="SAM" id="MobiDB-lite"/>
    </source>
</evidence>
<evidence type="ECO:0000256" key="1">
    <source>
        <dbReference type="ARBA" id="ARBA00004429"/>
    </source>
</evidence>
<dbReference type="AlphaFoldDB" id="A0A656QSD0"/>
<dbReference type="Gene3D" id="3.40.50.300">
    <property type="entry name" value="P-loop containing nucleotide triphosphate hydrolases"/>
    <property type="match status" value="1"/>
</dbReference>
<evidence type="ECO:0000256" key="15">
    <source>
        <dbReference type="SAM" id="Phobius"/>
    </source>
</evidence>
<evidence type="ECO:0000256" key="9">
    <source>
        <dbReference type="ARBA" id="ARBA00022840"/>
    </source>
</evidence>
<dbReference type="InterPro" id="IPR050445">
    <property type="entry name" value="Bact_polysacc_biosynth/exp"/>
</dbReference>
<keyword evidence="3" id="KW-1003">Cell membrane</keyword>
<evidence type="ECO:0000256" key="6">
    <source>
        <dbReference type="ARBA" id="ARBA00022692"/>
    </source>
</evidence>
<dbReference type="GO" id="GO:0004713">
    <property type="term" value="F:protein tyrosine kinase activity"/>
    <property type="evidence" value="ECO:0007669"/>
    <property type="project" value="TreeGrafter"/>
</dbReference>
<evidence type="ECO:0000256" key="3">
    <source>
        <dbReference type="ARBA" id="ARBA00022475"/>
    </source>
</evidence>
<evidence type="ECO:0000256" key="13">
    <source>
        <dbReference type="ARBA" id="ARBA00053015"/>
    </source>
</evidence>
<comment type="caution">
    <text evidence="19">The sequence shown here is derived from an EMBL/GenBank/DDBJ whole genome shotgun (WGS) entry which is preliminary data.</text>
</comment>
<accession>A0A656QSD0</accession>
<dbReference type="InterPro" id="IPR025669">
    <property type="entry name" value="AAA_dom"/>
</dbReference>
<feature type="transmembrane region" description="Helical" evidence="15">
    <location>
        <begin position="459"/>
        <end position="479"/>
    </location>
</feature>
<feature type="domain" description="Polysaccharide chain length determinant N-terminal" evidence="16">
    <location>
        <begin position="42"/>
        <end position="124"/>
    </location>
</feature>
<evidence type="ECO:0000256" key="4">
    <source>
        <dbReference type="ARBA" id="ARBA00022519"/>
    </source>
</evidence>
<dbReference type="GO" id="GO:0005886">
    <property type="term" value="C:plasma membrane"/>
    <property type="evidence" value="ECO:0007669"/>
    <property type="project" value="UniProtKB-SubCell"/>
</dbReference>
<keyword evidence="6 15" id="KW-0812">Transmembrane</keyword>
<dbReference type="InterPro" id="IPR027417">
    <property type="entry name" value="P-loop_NTPase"/>
</dbReference>
<evidence type="ECO:0000313" key="20">
    <source>
        <dbReference type="Proteomes" id="UP000027451"/>
    </source>
</evidence>
<name>A0A656QSD0_9BURK</name>
<keyword evidence="4" id="KW-0997">Cell inner membrane</keyword>
<evidence type="ECO:0000256" key="8">
    <source>
        <dbReference type="ARBA" id="ARBA00022777"/>
    </source>
</evidence>
<dbReference type="PANTHER" id="PTHR32309">
    <property type="entry name" value="TYROSINE-PROTEIN KINASE"/>
    <property type="match status" value="1"/>
</dbReference>
<feature type="region of interest" description="Disordered" evidence="14">
    <location>
        <begin position="741"/>
        <end position="785"/>
    </location>
</feature>
<dbReference type="InterPro" id="IPR032807">
    <property type="entry name" value="GNVR"/>
</dbReference>
<dbReference type="InterPro" id="IPR003856">
    <property type="entry name" value="LPS_length_determ_N"/>
</dbReference>
<dbReference type="PANTHER" id="PTHR32309:SF32">
    <property type="entry name" value="TYROSINE-PROTEIN KINASE ETK-RELATED"/>
    <property type="match status" value="1"/>
</dbReference>
<evidence type="ECO:0000256" key="7">
    <source>
        <dbReference type="ARBA" id="ARBA00022741"/>
    </source>
</evidence>
<dbReference type="EMBL" id="JFHD01000001">
    <property type="protein sequence ID" value="KDR34255.1"/>
    <property type="molecule type" value="Genomic_DNA"/>
</dbReference>
<keyword evidence="12" id="KW-0829">Tyrosine-protein kinase</keyword>
<feature type="compositionally biased region" description="Polar residues" evidence="14">
    <location>
        <begin position="744"/>
        <end position="755"/>
    </location>
</feature>
<evidence type="ECO:0000256" key="10">
    <source>
        <dbReference type="ARBA" id="ARBA00022989"/>
    </source>
</evidence>
<dbReference type="Pfam" id="PF23607">
    <property type="entry name" value="WZC_N"/>
    <property type="match status" value="1"/>
</dbReference>
<evidence type="ECO:0000256" key="2">
    <source>
        <dbReference type="ARBA" id="ARBA00008883"/>
    </source>
</evidence>
<sequence>MDRLYEHSFLTIAGALQMTKDFADDVALPRGDSAETVTESYIRFLKRNYKVIVGTTVIVGSVACEYAILATPIYQTSILLQVQEPPESSGRSSLEDVSSLFAVKPRAAAEVQKITSRSVLESAIAPMHLDISLTPRRDIWTRAQSKLGAAWRRITGEAEVGGVQPGSASIAEVPESLRKKALEVVSEGNGHYRLLTPDGETFKGNVSTLENFETKRGAIALKIDALPGGAGQVFDLRRLSRSAVVEKLQERLSVTERGKESNIVSASLEGTDPVFIRNILHAIGTTYVASEEARRSADAQKSMEALSTELPILKGQIEKSEDRFSRFKNETGSVNLSEQANVVIRQLADVQAKMTDLQVQRQELLRRFTKDDSTVLAVDRQITTLSARATQLEAEARMLPELEQQALRLSRDISVNNQLYAGLLANMQQLRFIKAGRVNEVRLIDDATLPEDPIKPRRLLIVVLGIVGGAFLGILLALARKAWSGKIDGPDDIERRTGLPVFVSGAFGNIAGAASYRQGIDVARAGASTTSRAPSIESLRRFSAIFEHKMLESGSRIAVFSGVNAWTGTSFVAEQVAAQLAQSGARVLLIDADARAGRLSKRRNAGSAPGLSDVISGRSKFDEVVRIGSAGDFDLLPSGVRTDGVPSSLSRDTLRKSLTSVGERYQFVILDAAPVLSAAETLVMARQAGCVFIVARANLSRIADLTACVDAFESIGVRVTGAVLNTLGRRKHNALTAAPVVGAESSSTAGNSRASPSAFGGASLTTQRDAIRDGIAPRPSGLHET</sequence>
<dbReference type="Pfam" id="PF13807">
    <property type="entry name" value="GNVR"/>
    <property type="match status" value="1"/>
</dbReference>
<feature type="domain" description="AAA" evidence="17">
    <location>
        <begin position="572"/>
        <end position="685"/>
    </location>
</feature>
<reference evidence="19 20" key="1">
    <citation type="submission" date="2014-03" db="EMBL/GenBank/DDBJ databases">
        <title>Draft Genome Sequences of Four Burkholderia Strains.</title>
        <authorList>
            <person name="Liu X.Y."/>
            <person name="Li C.X."/>
            <person name="Xu J.H."/>
        </authorList>
    </citation>
    <scope>NUCLEOTIDE SEQUENCE [LARGE SCALE GENOMIC DNA]</scope>
    <source>
        <strain evidence="19 20">OP-1</strain>
    </source>
</reference>
<evidence type="ECO:0000256" key="11">
    <source>
        <dbReference type="ARBA" id="ARBA00023136"/>
    </source>
</evidence>
<comment type="catalytic activity">
    <reaction evidence="13">
        <text>L-tyrosyl-[protein] + ATP = O-phospho-L-tyrosyl-[protein] + ADP + H(+)</text>
        <dbReference type="Rhea" id="RHEA:10596"/>
        <dbReference type="Rhea" id="RHEA-COMP:10136"/>
        <dbReference type="Rhea" id="RHEA-COMP:20101"/>
        <dbReference type="ChEBI" id="CHEBI:15378"/>
        <dbReference type="ChEBI" id="CHEBI:30616"/>
        <dbReference type="ChEBI" id="CHEBI:46858"/>
        <dbReference type="ChEBI" id="CHEBI:61978"/>
        <dbReference type="ChEBI" id="CHEBI:456216"/>
    </reaction>
</comment>
<dbReference type="Pfam" id="PF02706">
    <property type="entry name" value="Wzz"/>
    <property type="match status" value="1"/>
</dbReference>
<keyword evidence="20" id="KW-1185">Reference proteome</keyword>
<dbReference type="Proteomes" id="UP000027451">
    <property type="component" value="Unassembled WGS sequence"/>
</dbReference>
<evidence type="ECO:0000313" key="19">
    <source>
        <dbReference type="EMBL" id="KDR34255.1"/>
    </source>
</evidence>
<organism evidence="19 20">
    <name type="scientific">Caballeronia zhejiangensis</name>
    <dbReference type="NCBI Taxonomy" id="871203"/>
    <lineage>
        <taxon>Bacteria</taxon>
        <taxon>Pseudomonadati</taxon>
        <taxon>Pseudomonadota</taxon>
        <taxon>Betaproteobacteria</taxon>
        <taxon>Burkholderiales</taxon>
        <taxon>Burkholderiaceae</taxon>
        <taxon>Caballeronia</taxon>
    </lineage>
</organism>
<protein>
    <recommendedName>
        <fullName evidence="21">Lipopolysaccharide biosynthesis protein</fullName>
    </recommendedName>
</protein>
<evidence type="ECO:0008006" key="21">
    <source>
        <dbReference type="Google" id="ProtNLM"/>
    </source>
</evidence>
<keyword evidence="5" id="KW-0808">Transferase</keyword>
<dbReference type="SUPFAM" id="SSF52540">
    <property type="entry name" value="P-loop containing nucleoside triphosphate hydrolases"/>
    <property type="match status" value="1"/>
</dbReference>
<evidence type="ECO:0000256" key="5">
    <source>
        <dbReference type="ARBA" id="ARBA00022679"/>
    </source>
</evidence>
<dbReference type="Pfam" id="PF13614">
    <property type="entry name" value="AAA_31"/>
    <property type="match status" value="1"/>
</dbReference>
<keyword evidence="11 15" id="KW-0472">Membrane</keyword>
<gene>
    <name evidence="19" type="ORF">BG60_01245</name>
</gene>
<evidence type="ECO:0000259" key="16">
    <source>
        <dbReference type="Pfam" id="PF02706"/>
    </source>
</evidence>
<proteinExistence type="inferred from homology"/>
<dbReference type="InterPro" id="IPR005702">
    <property type="entry name" value="Wzc-like_C"/>
</dbReference>
<evidence type="ECO:0000259" key="17">
    <source>
        <dbReference type="Pfam" id="PF13614"/>
    </source>
</evidence>